<evidence type="ECO:0000313" key="1">
    <source>
        <dbReference type="EMBL" id="CBJ20686.1"/>
    </source>
</evidence>
<dbReference type="SUPFAM" id="SSF56672">
    <property type="entry name" value="DNA/RNA polymerases"/>
    <property type="match status" value="1"/>
</dbReference>
<reference evidence="1" key="1">
    <citation type="submission" date="2010-11" db="EMBL/GenBank/DDBJ databases">
        <authorList>
            <person name="Genoscope - CEA"/>
        </authorList>
    </citation>
    <scope>NUCLEOTIDE SEQUENCE</scope>
</reference>
<dbReference type="InterPro" id="IPR002092">
    <property type="entry name" value="DNA-dir_Rpol_phage-type"/>
</dbReference>
<dbReference type="PANTHER" id="PTHR10102">
    <property type="entry name" value="DNA-DIRECTED RNA POLYMERASE, MITOCHONDRIAL"/>
    <property type="match status" value="1"/>
</dbReference>
<name>E8ZC53_BETVM</name>
<keyword evidence="1" id="KW-0496">Mitochondrion</keyword>
<dbReference type="AlphaFoldDB" id="E8ZC53"/>
<dbReference type="GO" id="GO:0006390">
    <property type="term" value="P:mitochondrial transcription"/>
    <property type="evidence" value="ECO:0007669"/>
    <property type="project" value="TreeGrafter"/>
</dbReference>
<dbReference type="InterPro" id="IPR043502">
    <property type="entry name" value="DNA/RNA_pol_sf"/>
</dbReference>
<sequence>MLKTINKSSPLIDLSWIRHFVDDHNFSDENRELLIRFWNRVFRELLLVKEATDKVEFYDSDSDEVSADEVSRINRALTQIEFFQTVKDEYKEKVFQKLVDAKKEKMDYSQLMALQNEIENLTMTYYEESIYHCQPALMRLFINSDLPCAKDFLKGQFKVDKNSGDTSSRIKIIPHSKGNSSENSKDYMDLLTSEEKNMLSFFGPYTLEWLLIHVLSSLFRIQSSVRCASMIERIESLVRRNAHILSHKDGNPSTHTPVSTYCKKESNNSISYPFGTALIEFMVERGLIDLKVRDVLSVQGGNKPEIKKKKGSRYRSSALYVECKFDTSLLPMKLQLPMVCMPRDWSYDVSESQNSEYLNISSLSGGYLNDHLNDGNSLLSTGDISNFFLYFGKSKKNESHKKAQSLCTVMNKLQNQGFKINEGFLNFLKRNDDFLVRKGFLMPELRINFKEVIDKVRQLYLDEDRSFHTSVNFDAVMHVLSTNIQRARYERTVIETASAYVGYTFYLPAFLDFRGRIYRSGILHFHERDLARSLILFNNVNLSKYQNCDLRKVYDTYLTAGGFHRQSFTSNKDAYVYFNAQIDEISSMDEKSPMELSPSVRECKNIDEVYILYSLGAKNPFQYLMFLSGVLKINYYQYRRSSVEYLLSVPITQDASASAYQIIYIIFAVE</sequence>
<accession>E8ZC53</accession>
<dbReference type="EMBL" id="FP885871">
    <property type="protein sequence ID" value="CBJ20686.1"/>
    <property type="molecule type" value="Genomic_DNA"/>
</dbReference>
<organism evidence="1">
    <name type="scientific">Beta vulgaris subsp. maritima</name>
    <name type="common">Sea beet</name>
    <name type="synonym">Beta maritima</name>
    <dbReference type="NCBI Taxonomy" id="350892"/>
    <lineage>
        <taxon>Eukaryota</taxon>
        <taxon>Viridiplantae</taxon>
        <taxon>Streptophyta</taxon>
        <taxon>Embryophyta</taxon>
        <taxon>Tracheophyta</taxon>
        <taxon>Spermatophyta</taxon>
        <taxon>Magnoliopsida</taxon>
        <taxon>eudicotyledons</taxon>
        <taxon>Gunneridae</taxon>
        <taxon>Pentapetalae</taxon>
        <taxon>Caryophyllales</taxon>
        <taxon>Chenopodiaceae</taxon>
        <taxon>Betoideae</taxon>
        <taxon>Beta</taxon>
    </lineage>
</organism>
<dbReference type="GO" id="GO:0003899">
    <property type="term" value="F:DNA-directed RNA polymerase activity"/>
    <property type="evidence" value="ECO:0007669"/>
    <property type="project" value="InterPro"/>
</dbReference>
<protein>
    <submittedName>
        <fullName evidence="1">Uncharacterized protein orf670</fullName>
    </submittedName>
</protein>
<proteinExistence type="predicted"/>
<geneLocation type="mitochondrion" evidence="1"/>
<gene>
    <name evidence="1" type="primary">orf670</name>
</gene>
<dbReference type="PANTHER" id="PTHR10102:SF8">
    <property type="entry name" value="DNA-DIRECTED RNA POLYMERASE-RELATED"/>
    <property type="match status" value="1"/>
</dbReference>
<dbReference type="GO" id="GO:0034245">
    <property type="term" value="C:mitochondrial DNA-directed RNA polymerase complex"/>
    <property type="evidence" value="ECO:0007669"/>
    <property type="project" value="TreeGrafter"/>
</dbReference>
<reference evidence="1" key="2">
    <citation type="journal article" date="2011" name="Genome Biol. Evol.">
        <title>Structural and content diversity of mitochondrial genome in beet: a comparative genomic analysis.</title>
        <authorList>
            <person name="Darracq A."/>
            <person name="Varre J.S."/>
            <person name="Marechal-Drouard L."/>
            <person name="Courseaux A."/>
            <person name="Saumitou-Laprade P."/>
            <person name="Oztas S."/>
            <person name="Vacherie B."/>
            <person name="Barbe V.and.Touzet.P."/>
        </authorList>
    </citation>
    <scope>NUCLEOTIDE SEQUENCE</scope>
</reference>
<dbReference type="GO" id="GO:0003677">
    <property type="term" value="F:DNA binding"/>
    <property type="evidence" value="ECO:0007669"/>
    <property type="project" value="InterPro"/>
</dbReference>